<organism evidence="1 2">
    <name type="scientific">Cupriavidus taiwanensis</name>
    <dbReference type="NCBI Taxonomy" id="164546"/>
    <lineage>
        <taxon>Bacteria</taxon>
        <taxon>Pseudomonadati</taxon>
        <taxon>Pseudomonadota</taxon>
        <taxon>Betaproteobacteria</taxon>
        <taxon>Burkholderiales</taxon>
        <taxon>Burkholderiaceae</taxon>
        <taxon>Cupriavidus</taxon>
    </lineage>
</organism>
<dbReference type="Proteomes" id="UP000254259">
    <property type="component" value="Plasmid CBM2636_mp"/>
</dbReference>
<name>A0A9Q7V291_9BURK</name>
<sequence length="204" mass="22335">MLEKAVEHGCGLVRQQQPAVRGAVGRQAAAHAERIVQHALHLGAHQVQDVGAVQDRQRAGLVDARAQVVQDRLRQRHQRGRREIRVPQVQHARAQRELPVLLADIAELFQRVQAAPHRRARELGALCHLRDRQRALALGKRFQHGQPARQRQHEIGIAGKAAEQVGLGPGNADGVGLGMAKTDGAEDIHGRLGVVYGRSIIAQC</sequence>
<gene>
    <name evidence="1" type="ORF">CBM2636_MP21899</name>
</gene>
<reference evidence="1 2" key="1">
    <citation type="submission" date="2018-01" db="EMBL/GenBank/DDBJ databases">
        <authorList>
            <person name="Clerissi C."/>
        </authorList>
    </citation>
    <scope>NUCLEOTIDE SEQUENCE [LARGE SCALE GENOMIC DNA]</scope>
    <source>
        <strain evidence="1">Cupriavidus taiwanensis SWF 66322</strain>
        <plasmid evidence="2">cbm2636_mp</plasmid>
    </source>
</reference>
<proteinExistence type="predicted"/>
<dbReference type="AlphaFoldDB" id="A0A9Q7V291"/>
<protein>
    <submittedName>
        <fullName evidence="1">Uncharacterized protein</fullName>
    </submittedName>
</protein>
<evidence type="ECO:0000313" key="1">
    <source>
        <dbReference type="EMBL" id="SPD69048.1"/>
    </source>
</evidence>
<dbReference type="EMBL" id="LT984814">
    <property type="protein sequence ID" value="SPD69048.1"/>
    <property type="molecule type" value="Genomic_DNA"/>
</dbReference>
<geneLocation type="plasmid" evidence="2">
    <name>cbm2636_mp</name>
</geneLocation>
<evidence type="ECO:0000313" key="2">
    <source>
        <dbReference type="Proteomes" id="UP000254259"/>
    </source>
</evidence>
<accession>A0A9Q7V291</accession>
<keyword evidence="1" id="KW-0614">Plasmid</keyword>